<organism evidence="2 3">
    <name type="scientific">Pedosphaera parvula (strain Ellin514)</name>
    <dbReference type="NCBI Taxonomy" id="320771"/>
    <lineage>
        <taxon>Bacteria</taxon>
        <taxon>Pseudomonadati</taxon>
        <taxon>Verrucomicrobiota</taxon>
        <taxon>Pedosphaerae</taxon>
        <taxon>Pedosphaerales</taxon>
        <taxon>Pedosphaeraceae</taxon>
        <taxon>Pedosphaera</taxon>
    </lineage>
</organism>
<dbReference type="Proteomes" id="UP000003688">
    <property type="component" value="Unassembled WGS sequence"/>
</dbReference>
<accession>B9XT27</accession>
<dbReference type="InterPro" id="IPR008930">
    <property type="entry name" value="Terpenoid_cyclase/PrenylTrfase"/>
</dbReference>
<dbReference type="PANTHER" id="PTHR40094">
    <property type="entry name" value="ALPHA-2-MACROGLOBULIN HOMOLOG"/>
    <property type="match status" value="1"/>
</dbReference>
<dbReference type="EMBL" id="ABOX02000094">
    <property type="protein sequence ID" value="EEF57001.1"/>
    <property type="molecule type" value="Genomic_DNA"/>
</dbReference>
<reference evidence="2 3" key="1">
    <citation type="journal article" date="2011" name="J. Bacteriol.">
        <title>Genome sequence of 'Pedosphaera parvula' Ellin514, an aerobic Verrucomicrobial isolate from pasture soil.</title>
        <authorList>
            <person name="Kant R."/>
            <person name="van Passel M.W."/>
            <person name="Sangwan P."/>
            <person name="Palva A."/>
            <person name="Lucas S."/>
            <person name="Copeland A."/>
            <person name="Lapidus A."/>
            <person name="Glavina Del Rio T."/>
            <person name="Dalin E."/>
            <person name="Tice H."/>
            <person name="Bruce D."/>
            <person name="Goodwin L."/>
            <person name="Pitluck S."/>
            <person name="Chertkov O."/>
            <person name="Larimer F.W."/>
            <person name="Land M.L."/>
            <person name="Hauser L."/>
            <person name="Brettin T.S."/>
            <person name="Detter J.C."/>
            <person name="Han S."/>
            <person name="de Vos W.M."/>
            <person name="Janssen P.H."/>
            <person name="Smidt H."/>
        </authorList>
    </citation>
    <scope>NUCLEOTIDE SEQUENCE [LARGE SCALE GENOMIC DNA]</scope>
    <source>
        <strain evidence="2 3">Ellin514</strain>
    </source>
</reference>
<dbReference type="AlphaFoldDB" id="B9XT27"/>
<protein>
    <submittedName>
        <fullName evidence="2">Alpha-2-macroglobulin</fullName>
    </submittedName>
</protein>
<dbReference type="Gene3D" id="1.50.10.20">
    <property type="match status" value="1"/>
</dbReference>
<gene>
    <name evidence="2" type="ORF">Cflav_PD0046</name>
</gene>
<dbReference type="PANTHER" id="PTHR40094:SF1">
    <property type="entry name" value="UBIQUITIN DOMAIN-CONTAINING PROTEIN"/>
    <property type="match status" value="1"/>
</dbReference>
<dbReference type="GO" id="GO:0004866">
    <property type="term" value="F:endopeptidase inhibitor activity"/>
    <property type="evidence" value="ECO:0007669"/>
    <property type="project" value="InterPro"/>
</dbReference>
<dbReference type="Pfam" id="PF00207">
    <property type="entry name" value="A2M"/>
    <property type="match status" value="1"/>
</dbReference>
<evidence type="ECO:0000259" key="1">
    <source>
        <dbReference type="SMART" id="SM01360"/>
    </source>
</evidence>
<comment type="caution">
    <text evidence="2">The sequence shown here is derived from an EMBL/GenBank/DDBJ whole genome shotgun (WGS) entry which is preliminary data.</text>
</comment>
<dbReference type="InterPro" id="IPR001599">
    <property type="entry name" value="Macroglobln_a2"/>
</dbReference>
<dbReference type="InterPro" id="IPR041246">
    <property type="entry name" value="Bact_MG10"/>
</dbReference>
<dbReference type="InterPro" id="IPR051802">
    <property type="entry name" value="YfhM-like"/>
</dbReference>
<sequence>MKLADNGIADASVLSAGKSDMVAAPGRESKPLVDLSKVTARKNLNETAFFFPQLTSDSNGVVRMVFTMPEALTQWKFMGFAHDKEMRSGFLEGKTVTAKDLMVQPNAPRFLREGDVLEFSVKVLNQTTNRQAGKVRLTFNQALNDKSADQLLGNTKPELDFDIPAKESRSYSWRIKVPDDIGFLSYKAVGSTGTVSDGEEGYLPVLSRRILVTESLPLPIRGPATKKFDFAKLEKSGSSDTLRHQSLTVQMVSNPSWYAVMALPYLMEFPHECSEQTFNRFYANALARNIANSDPRIRRVFDQWKGTPALESPLEKNQDLKSVSIEETPWLRQAESESQARRNVGILFDENRLNDETASVLQKLQQMQLSDGLWPWFPGGRGDEYITLYITTGFGRLRHLGLDVNTGVAVRSLNRLDGWIDEQYREILKHDHPNDNHLSTTVAFYLYGRSFFLKDRPVNAVHQEAVNYFLGQARKYWLEMGNRQSQGHLAIALLRFGDNKTPKDIMKSIKEHSVSNEEMGMFWRDTELSWWWYRAPIETQALMIEAFDEVMQDAKTVEDCKVWLLKQKQTEDWKTTKATADAVYALLLRGTNLLASDALVEVSLGGKTIKPEKVEAGTGFYEQKFAGAEVKPKMGEIVVKKIDTGVAWGSVHWQYLEDISKVTPHEGTPLKLNKTLFVKRNTARGPVLEPLKGGVNVGDELVVRIELRTDRDMEYVHMKDQRGSGLEPVNVLSQYKYQDGLAYYESTRDTASHFFIDYLPKGVYVFEYSTRVAQRGQYQSGIAEIQCMYAPEFNSHSQSYGITVK</sequence>
<dbReference type="SUPFAM" id="SSF48239">
    <property type="entry name" value="Terpenoid cyclases/Protein prenyltransferases"/>
    <property type="match status" value="1"/>
</dbReference>
<dbReference type="Pfam" id="PF17973">
    <property type="entry name" value="bMG10"/>
    <property type="match status" value="1"/>
</dbReference>
<keyword evidence="3" id="KW-1185">Reference proteome</keyword>
<feature type="domain" description="Alpha-2-macroglobulin" evidence="1">
    <location>
        <begin position="47"/>
        <end position="139"/>
    </location>
</feature>
<proteinExistence type="predicted"/>
<dbReference type="SMART" id="SM01360">
    <property type="entry name" value="A2M"/>
    <property type="match status" value="1"/>
</dbReference>
<evidence type="ECO:0000313" key="2">
    <source>
        <dbReference type="EMBL" id="EEF57001.1"/>
    </source>
</evidence>
<name>B9XT27_PEDPL</name>
<evidence type="ECO:0000313" key="3">
    <source>
        <dbReference type="Proteomes" id="UP000003688"/>
    </source>
</evidence>
<dbReference type="STRING" id="320771.Cflav_PD0046"/>